<evidence type="ECO:0000313" key="3">
    <source>
        <dbReference type="Proteomes" id="UP000692954"/>
    </source>
</evidence>
<dbReference type="OrthoDB" id="294472at2759"/>
<dbReference type="GO" id="GO:0005509">
    <property type="term" value="F:calcium ion binding"/>
    <property type="evidence" value="ECO:0007669"/>
    <property type="project" value="InterPro"/>
</dbReference>
<keyword evidence="3" id="KW-1185">Reference proteome</keyword>
<sequence>MQSTIQLWKKIKANMQSRFPNLKSAFDSIDQNNNGTIDIEELTQELQFNHEITSNNQILEIFNLLNSSKNSEITREEFEKVWMSDDSQLSIQINELSIQNQKIKTYLLPQQQSTKLTKSGTSQQFSNLFDSYKSNNSPTKYINIQGDFTINQFNTPPIIDKTASQLEVISPPKLDQYPKLKQEAKDDKFREMQKQISYLFNCKNEQQKAAPISKQNFDGLMNNFKLAKKSCINQALKTKQPFLSNQISLQNYAFQFNDMKMQFNSKFNGEKPSNIMKTFSYNKK</sequence>
<gene>
    <name evidence="2" type="ORF">PSON_ATCC_30995.1.T0220312</name>
</gene>
<evidence type="ECO:0000313" key="2">
    <source>
        <dbReference type="EMBL" id="CAD8067172.1"/>
    </source>
</evidence>
<dbReference type="PROSITE" id="PS50222">
    <property type="entry name" value="EF_HAND_2"/>
    <property type="match status" value="1"/>
</dbReference>
<dbReference type="AlphaFoldDB" id="A0A8S1LLK7"/>
<evidence type="ECO:0000259" key="1">
    <source>
        <dbReference type="PROSITE" id="PS50222"/>
    </source>
</evidence>
<dbReference type="Pfam" id="PF13499">
    <property type="entry name" value="EF-hand_7"/>
    <property type="match status" value="1"/>
</dbReference>
<feature type="domain" description="EF-hand" evidence="1">
    <location>
        <begin position="17"/>
        <end position="52"/>
    </location>
</feature>
<dbReference type="InterPro" id="IPR002048">
    <property type="entry name" value="EF_hand_dom"/>
</dbReference>
<protein>
    <recommendedName>
        <fullName evidence="1">EF-hand domain-containing protein</fullName>
    </recommendedName>
</protein>
<dbReference type="Proteomes" id="UP000692954">
    <property type="component" value="Unassembled WGS sequence"/>
</dbReference>
<comment type="caution">
    <text evidence="2">The sequence shown here is derived from an EMBL/GenBank/DDBJ whole genome shotgun (WGS) entry which is preliminary data.</text>
</comment>
<proteinExistence type="predicted"/>
<dbReference type="InterPro" id="IPR018247">
    <property type="entry name" value="EF_Hand_1_Ca_BS"/>
</dbReference>
<dbReference type="CDD" id="cd00051">
    <property type="entry name" value="EFh"/>
    <property type="match status" value="1"/>
</dbReference>
<reference evidence="2" key="1">
    <citation type="submission" date="2021-01" db="EMBL/GenBank/DDBJ databases">
        <authorList>
            <consortium name="Genoscope - CEA"/>
            <person name="William W."/>
        </authorList>
    </citation>
    <scope>NUCLEOTIDE SEQUENCE</scope>
</reference>
<dbReference type="EMBL" id="CAJJDN010000022">
    <property type="protein sequence ID" value="CAD8067172.1"/>
    <property type="molecule type" value="Genomic_DNA"/>
</dbReference>
<name>A0A8S1LLK7_9CILI</name>
<organism evidence="2 3">
    <name type="scientific">Paramecium sonneborni</name>
    <dbReference type="NCBI Taxonomy" id="65129"/>
    <lineage>
        <taxon>Eukaryota</taxon>
        <taxon>Sar</taxon>
        <taxon>Alveolata</taxon>
        <taxon>Ciliophora</taxon>
        <taxon>Intramacronucleata</taxon>
        <taxon>Oligohymenophorea</taxon>
        <taxon>Peniculida</taxon>
        <taxon>Parameciidae</taxon>
        <taxon>Paramecium</taxon>
    </lineage>
</organism>
<dbReference type="PROSITE" id="PS00018">
    <property type="entry name" value="EF_HAND_1"/>
    <property type="match status" value="1"/>
</dbReference>
<accession>A0A8S1LLK7</accession>